<keyword evidence="2 4" id="KW-0238">DNA-binding</keyword>
<dbReference type="GO" id="GO:0015074">
    <property type="term" value="P:DNA integration"/>
    <property type="evidence" value="ECO:0007669"/>
    <property type="project" value="UniProtKB-KW"/>
</dbReference>
<gene>
    <name evidence="7" type="ORF">MIT9_P0421</name>
</gene>
<dbReference type="PROSITE" id="PS51900">
    <property type="entry name" value="CB"/>
    <property type="match status" value="1"/>
</dbReference>
<evidence type="ECO:0000256" key="2">
    <source>
        <dbReference type="ARBA" id="ARBA00023125"/>
    </source>
</evidence>
<keyword evidence="8" id="KW-1185">Reference proteome</keyword>
<feature type="domain" description="Core-binding (CB)" evidence="6">
    <location>
        <begin position="1"/>
        <end position="81"/>
    </location>
</feature>
<evidence type="ECO:0000256" key="4">
    <source>
        <dbReference type="PROSITE-ProRule" id="PRU01248"/>
    </source>
</evidence>
<name>A0AAU9CLW1_9GAMM</name>
<proteinExistence type="predicted"/>
<dbReference type="Proteomes" id="UP001321825">
    <property type="component" value="Chromosome"/>
</dbReference>
<dbReference type="Pfam" id="PF00589">
    <property type="entry name" value="Phage_integrase"/>
    <property type="match status" value="1"/>
</dbReference>
<dbReference type="SUPFAM" id="SSF56349">
    <property type="entry name" value="DNA breaking-rejoining enzymes"/>
    <property type="match status" value="1"/>
</dbReference>
<dbReference type="GO" id="GO:0006310">
    <property type="term" value="P:DNA recombination"/>
    <property type="evidence" value="ECO:0007669"/>
    <property type="project" value="UniProtKB-KW"/>
</dbReference>
<dbReference type="InterPro" id="IPR002104">
    <property type="entry name" value="Integrase_catalytic"/>
</dbReference>
<feature type="domain" description="Tyr recombinase" evidence="5">
    <location>
        <begin position="98"/>
        <end position="273"/>
    </location>
</feature>
<dbReference type="GO" id="GO:0003677">
    <property type="term" value="F:DNA binding"/>
    <property type="evidence" value="ECO:0007669"/>
    <property type="project" value="UniProtKB-UniRule"/>
</dbReference>
<evidence type="ECO:0000313" key="7">
    <source>
        <dbReference type="EMBL" id="BCX80843.1"/>
    </source>
</evidence>
<dbReference type="InterPro" id="IPR013762">
    <property type="entry name" value="Integrase-like_cat_sf"/>
</dbReference>
<dbReference type="PROSITE" id="PS51898">
    <property type="entry name" value="TYR_RECOMBINASE"/>
    <property type="match status" value="1"/>
</dbReference>
<dbReference type="RefSeq" id="WP_317705793.1">
    <property type="nucleotide sequence ID" value="NZ_AP024714.1"/>
</dbReference>
<keyword evidence="3" id="KW-0233">DNA recombination</keyword>
<dbReference type="InterPro" id="IPR044068">
    <property type="entry name" value="CB"/>
</dbReference>
<accession>A0AAU9CLW1</accession>
<sequence length="283" mass="32034">MTPLRQKMIDAMQMRGFSVRTHRSYLDAVARLAKYYRRSPDSLSGEELQAYFLYLAKDCGLSGAACRLYLNAIRFFYLQVLGRDSFGVTLVVPKRAQRIPELLTRGEVGRLLSACRNLKHRMALTTCYGCGLRVSELVALKVRHIDGERHLLRVEQGKGAKDRNVVVSATLLQCLRRYWQVMRPPEWLFPGREVSSPLSLTSIQKVYTAAKRRAGIDKVGGIHALRHAYATHQLEAGMPVHQLQRLLGHQDIHSTLRYVHWIPDHREGRSGADLIAGLEVGHG</sequence>
<dbReference type="InterPro" id="IPR050090">
    <property type="entry name" value="Tyrosine_recombinase_XerCD"/>
</dbReference>
<dbReference type="InterPro" id="IPR011010">
    <property type="entry name" value="DNA_brk_join_enz"/>
</dbReference>
<dbReference type="PANTHER" id="PTHR30349">
    <property type="entry name" value="PHAGE INTEGRASE-RELATED"/>
    <property type="match status" value="1"/>
</dbReference>
<dbReference type="Gene3D" id="1.10.150.130">
    <property type="match status" value="1"/>
</dbReference>
<keyword evidence="1" id="KW-0229">DNA integration</keyword>
<dbReference type="PANTHER" id="PTHR30349:SF90">
    <property type="entry name" value="TYROSINE RECOMBINASE XERD"/>
    <property type="match status" value="1"/>
</dbReference>
<evidence type="ECO:0000256" key="3">
    <source>
        <dbReference type="ARBA" id="ARBA00023172"/>
    </source>
</evidence>
<protein>
    <submittedName>
        <fullName evidence="7">Integrase/recombinase XerD</fullName>
    </submittedName>
</protein>
<dbReference type="AlphaFoldDB" id="A0AAU9CLW1"/>
<dbReference type="EMBL" id="AP024714">
    <property type="protein sequence ID" value="BCX80843.1"/>
    <property type="molecule type" value="Genomic_DNA"/>
</dbReference>
<evidence type="ECO:0000313" key="8">
    <source>
        <dbReference type="Proteomes" id="UP001321825"/>
    </source>
</evidence>
<organism evidence="7 8">
    <name type="scientific">Methylomarinovum caldicuralii</name>
    <dbReference type="NCBI Taxonomy" id="438856"/>
    <lineage>
        <taxon>Bacteria</taxon>
        <taxon>Pseudomonadati</taxon>
        <taxon>Pseudomonadota</taxon>
        <taxon>Gammaproteobacteria</taxon>
        <taxon>Methylococcales</taxon>
        <taxon>Methylothermaceae</taxon>
        <taxon>Methylomarinovum</taxon>
    </lineage>
</organism>
<reference evidence="8" key="1">
    <citation type="journal article" date="2024" name="Int. J. Syst. Evol. Microbiol.">
        <title>Methylomarinovum tepidoasis sp. nov., a moderately thermophilic methanotroph of the family Methylothermaceae isolated from a deep-sea hydrothermal field.</title>
        <authorList>
            <person name="Hirayama H."/>
            <person name="Takaki Y."/>
            <person name="Abe M."/>
            <person name="Miyazaki M."/>
            <person name="Uematsu K."/>
            <person name="Matsui Y."/>
            <person name="Takai K."/>
        </authorList>
    </citation>
    <scope>NUCLEOTIDE SEQUENCE [LARGE SCALE GENOMIC DNA]</scope>
    <source>
        <strain evidence="8">IT-9</strain>
    </source>
</reference>
<evidence type="ECO:0000259" key="5">
    <source>
        <dbReference type="PROSITE" id="PS51898"/>
    </source>
</evidence>
<evidence type="ECO:0000256" key="1">
    <source>
        <dbReference type="ARBA" id="ARBA00022908"/>
    </source>
</evidence>
<evidence type="ECO:0000259" key="6">
    <source>
        <dbReference type="PROSITE" id="PS51900"/>
    </source>
</evidence>
<dbReference type="KEGG" id="mcau:MIT9_P0421"/>
<dbReference type="InterPro" id="IPR010998">
    <property type="entry name" value="Integrase_recombinase_N"/>
</dbReference>
<dbReference type="Gene3D" id="1.10.443.10">
    <property type="entry name" value="Intergrase catalytic core"/>
    <property type="match status" value="1"/>
</dbReference>
<dbReference type="InterPro" id="IPR004107">
    <property type="entry name" value="Integrase_SAM-like_N"/>
</dbReference>
<dbReference type="Pfam" id="PF13495">
    <property type="entry name" value="Phage_int_SAM_4"/>
    <property type="match status" value="1"/>
</dbReference>